<reference evidence="4" key="1">
    <citation type="submission" date="2016-11" db="UniProtKB">
        <authorList>
            <consortium name="WormBaseParasite"/>
        </authorList>
    </citation>
    <scope>IDENTIFICATION</scope>
</reference>
<evidence type="ECO:0000256" key="2">
    <source>
        <dbReference type="SAM" id="MobiDB-lite"/>
    </source>
</evidence>
<feature type="compositionally biased region" description="Polar residues" evidence="2">
    <location>
        <begin position="226"/>
        <end position="242"/>
    </location>
</feature>
<sequence>MNYPRVRVLVPVPVQKLSMAGRETSEISKSKRDEMRKMINSQRKTILSLISDDEFLVNLTIASRKSLGLPAKTVKNNYRVRFRFANGSIELIGPKEDEKEDLITVHCSQMIYKPINRPPRKIKRTNMFIAFNRSRLDYSKFDLTFLQGEEVINRFVTLYNDFLELNKNQMSVLQPREREAPESENLPVPETMTSIEIGSEPDAKRRKVASQMETDSNDLVTKIKMETSNNENRVQSSNSNFTPVEEDKGYLCQHEDLTETNKETSDDENRVQSSNRKFSPSRVKTEPRSSNCQNDNSNGSAEKLITKSNHLKFLQAIHNLFSTTNSTISEEFNEKLKAAIRRIENQEDRRHGITEDDLQIAVSSFILQITRNARNNLMRQRRQWGKEQLAAWYQRRPTEPSRHHEILELVDEIEVFHHLLNDDFSKIQMGDVTSNTNGNSNGSAEKLISKSDHLKFLQAIHNLLSTANSTISNDFNKNLLQLSIKFRKIVDMVSEKMKYAPPSLPSFCKSLKVRKNN</sequence>
<dbReference type="Proteomes" id="UP000095282">
    <property type="component" value="Unplaced"/>
</dbReference>
<evidence type="ECO:0000313" key="4">
    <source>
        <dbReference type="WBParaSite" id="Csp11.Scaffold629.g11504.t1"/>
    </source>
</evidence>
<feature type="compositionally biased region" description="Basic and acidic residues" evidence="2">
    <location>
        <begin position="259"/>
        <end position="270"/>
    </location>
</feature>
<dbReference type="AlphaFoldDB" id="A0A1I7TT39"/>
<evidence type="ECO:0000256" key="1">
    <source>
        <dbReference type="SAM" id="Coils"/>
    </source>
</evidence>
<keyword evidence="3" id="KW-1185">Reference proteome</keyword>
<feature type="coiled-coil region" evidence="1">
    <location>
        <begin position="329"/>
        <end position="356"/>
    </location>
</feature>
<feature type="compositionally biased region" description="Polar residues" evidence="2">
    <location>
        <begin position="288"/>
        <end position="300"/>
    </location>
</feature>
<feature type="region of interest" description="Disordered" evidence="2">
    <location>
        <begin position="175"/>
        <end position="246"/>
    </location>
</feature>
<dbReference type="WBParaSite" id="Csp11.Scaffold629.g11504.t1">
    <property type="protein sequence ID" value="Csp11.Scaffold629.g11504.t1"/>
    <property type="gene ID" value="Csp11.Scaffold629.g11504"/>
</dbReference>
<evidence type="ECO:0000313" key="3">
    <source>
        <dbReference type="Proteomes" id="UP000095282"/>
    </source>
</evidence>
<name>A0A1I7TT39_9PELO</name>
<organism evidence="3 4">
    <name type="scientific">Caenorhabditis tropicalis</name>
    <dbReference type="NCBI Taxonomy" id="1561998"/>
    <lineage>
        <taxon>Eukaryota</taxon>
        <taxon>Metazoa</taxon>
        <taxon>Ecdysozoa</taxon>
        <taxon>Nematoda</taxon>
        <taxon>Chromadorea</taxon>
        <taxon>Rhabditida</taxon>
        <taxon>Rhabditina</taxon>
        <taxon>Rhabditomorpha</taxon>
        <taxon>Rhabditoidea</taxon>
        <taxon>Rhabditidae</taxon>
        <taxon>Peloderinae</taxon>
        <taxon>Caenorhabditis</taxon>
    </lineage>
</organism>
<keyword evidence="1" id="KW-0175">Coiled coil</keyword>
<accession>A0A1I7TT39</accession>
<feature type="region of interest" description="Disordered" evidence="2">
    <location>
        <begin position="259"/>
        <end position="301"/>
    </location>
</feature>
<proteinExistence type="predicted"/>
<protein>
    <submittedName>
        <fullName evidence="4">SPK domain-containing protein</fullName>
    </submittedName>
</protein>